<accession>A0A4Q2K9L9</accession>
<dbReference type="Pfam" id="PF02368">
    <property type="entry name" value="Big_2"/>
    <property type="match status" value="1"/>
</dbReference>
<evidence type="ECO:0000313" key="2">
    <source>
        <dbReference type="EMBL" id="RXZ58067.1"/>
    </source>
</evidence>
<comment type="caution">
    <text evidence="2">The sequence shown here is derived from an EMBL/GenBank/DDBJ whole genome shotgun (WGS) entry which is preliminary data.</text>
</comment>
<keyword evidence="3" id="KW-1185">Reference proteome</keyword>
<feature type="domain" description="BIG2" evidence="1">
    <location>
        <begin position="60"/>
        <end position="124"/>
    </location>
</feature>
<dbReference type="EMBL" id="SDOZ01000004">
    <property type="protein sequence ID" value="RXZ58067.1"/>
    <property type="molecule type" value="Genomic_DNA"/>
</dbReference>
<name>A0A4Q2K9L9_9FIRM</name>
<dbReference type="Proteomes" id="UP000291269">
    <property type="component" value="Unassembled WGS sequence"/>
</dbReference>
<dbReference type="Gene3D" id="2.60.40.1080">
    <property type="match status" value="1"/>
</dbReference>
<protein>
    <recommendedName>
        <fullName evidence="1">BIG2 domain-containing protein</fullName>
    </recommendedName>
</protein>
<evidence type="ECO:0000259" key="1">
    <source>
        <dbReference type="Pfam" id="PF02368"/>
    </source>
</evidence>
<dbReference type="AlphaFoldDB" id="A0A4Q2K9L9"/>
<dbReference type="RefSeq" id="WP_129227013.1">
    <property type="nucleotide sequence ID" value="NZ_SDOZ01000004.1"/>
</dbReference>
<organism evidence="2 3">
    <name type="scientific">Candidatus Borkfalkia ceftriaxoniphila</name>
    <dbReference type="NCBI Taxonomy" id="2508949"/>
    <lineage>
        <taxon>Bacteria</taxon>
        <taxon>Bacillati</taxon>
        <taxon>Bacillota</taxon>
        <taxon>Clostridia</taxon>
        <taxon>Christensenellales</taxon>
        <taxon>Christensenellaceae</taxon>
        <taxon>Candidatus Borkfalkia</taxon>
    </lineage>
</organism>
<gene>
    <name evidence="2" type="ORF">ESZ91_10445</name>
</gene>
<proteinExistence type="predicted"/>
<dbReference type="InterPro" id="IPR003343">
    <property type="entry name" value="Big_2"/>
</dbReference>
<evidence type="ECO:0000313" key="3">
    <source>
        <dbReference type="Proteomes" id="UP000291269"/>
    </source>
</evidence>
<reference evidence="2 3" key="1">
    <citation type="journal article" date="2019" name="Gut">
        <title>Antibiotics-induced monodominance of a novel gut bacterial order.</title>
        <authorList>
            <person name="Hildebrand F."/>
            <person name="Moitinho-Silva L."/>
            <person name="Blasche S."/>
            <person name="Jahn M.T."/>
            <person name="Gossmann T.I."/>
            <person name="Heuerta-Cepas J."/>
            <person name="Hercog R."/>
            <person name="Luetge M."/>
            <person name="Bahram M."/>
            <person name="Pryszlak A."/>
            <person name="Alves R.J."/>
            <person name="Waszak S.M."/>
            <person name="Zhu A."/>
            <person name="Ye L."/>
            <person name="Costea P.I."/>
            <person name="Aalvink S."/>
            <person name="Belzer C."/>
            <person name="Forslund S.K."/>
            <person name="Sunagawa S."/>
            <person name="Hentschel U."/>
            <person name="Merten C."/>
            <person name="Patil K.R."/>
            <person name="Benes V."/>
            <person name="Bork P."/>
        </authorList>
    </citation>
    <scope>NUCLEOTIDE SEQUENCE [LARGE SCALE GENOMIC DNA]</scope>
    <source>
        <strain evidence="2 3">HDS1380</strain>
    </source>
</reference>
<sequence length="1032" mass="111030">MRKNVIALMLVLPLLFIFVVFSSGNVASLGVSVSASGIEILEKPEHDTLRLDLASYNNDTRLSAEVRPANASNKEYSFRVEEVEGSEFADVSVKEDGTLIAKSAGSARVVAVSKDGGYTDSLTVIVGSSKPYDFDFTLFSFGDADRENILTSSESGYTAQAFSGRFGFQTTIVPSGFAGAKIQVLSGFAEIDEGAATILLPFSGRTVLSVTVEGGLGGDLRKTVTLDVSKTATVSGFTVNGGTGQVLSLEKESEQTSFYVESDSEPTVAENANVAESEVTMLSAGRYRVDVRFAEMHDSEFTVSVSAGGKIEEVGISFEDFAFSLRSELPVQSGNGATVLLDTPVAFYAVPSVIVNGITYRWSVTNTADAAQIELSQNDSGSVCTLTARVGTAFTLQAQAYRNNKPMDIYPAELEIEAVRSVTAVQFTDKSSVGLAGRTTIAGERYDGTGDKTVSNIYELKVLAYNVDEAVDGLSDLDFTVSDERVAKLSVTDDRVTLSPVGTGEVTVTASWQGNDSFGKNVRATVTFNVAHRAVQVQTSAQLFKETKAGKAVVLGGNIKLGTNAAGEVLPLSERESMLGKMKSTYNIEFYKNTNAEENAYVKYVLEFKNDVYGNGYSIDAEYFTNARDGTGQPLLFRGPLYFVSYGQVASVAGQDNAAFLIRTDGVTLYNVTLLGCSDESLQTEGGGYDLSNLNNVGTTLEINADAQILNCRIRNGRNVVRAYGGNRDGSKYFIDSLSENKGAENERIDVRIEGCVISQGREFLLKIGANRALRASKALSSDVAACIEPNLLDENGNAYRAQSNQYLNDEYFYKTYVMTDVVLKDSVLETSGLFTVGVESNFSGTVLYKDSADQGLNFEGWSGSGGTSFASVLRLEGDVRLYDWKDLSLVDSSTLIDTEMSDLKLNIGAMLDFVCSKDPARYGNLIQIVDGKQYVHGGIAYYGGGKNYAQLSLASQIASLSDYSCYYVNIDVLKDAEGDVGHQGQILPLAAGTQDFRFYMYGSDSANNYQKQQSDTAAGIKYAGVKAVPLF</sequence>